<feature type="domain" description="Aminoglycoside phosphotransferase" evidence="1">
    <location>
        <begin position="119"/>
        <end position="350"/>
    </location>
</feature>
<protein>
    <recommendedName>
        <fullName evidence="1">Aminoglycoside phosphotransferase domain-containing protein</fullName>
    </recommendedName>
</protein>
<dbReference type="InterPro" id="IPR002575">
    <property type="entry name" value="Aminoglycoside_PTrfase"/>
</dbReference>
<evidence type="ECO:0000313" key="3">
    <source>
        <dbReference type="Proteomes" id="UP001156641"/>
    </source>
</evidence>
<name>A0ABQ6A9R0_9PROT</name>
<gene>
    <name evidence="2" type="ORF">GCM10010909_36130</name>
</gene>
<dbReference type="EMBL" id="BSOS01000099">
    <property type="protein sequence ID" value="GLR68931.1"/>
    <property type="molecule type" value="Genomic_DNA"/>
</dbReference>
<organism evidence="2 3">
    <name type="scientific">Acidocella aquatica</name>
    <dbReference type="NCBI Taxonomy" id="1922313"/>
    <lineage>
        <taxon>Bacteria</taxon>
        <taxon>Pseudomonadati</taxon>
        <taxon>Pseudomonadota</taxon>
        <taxon>Alphaproteobacteria</taxon>
        <taxon>Acetobacterales</taxon>
        <taxon>Acidocellaceae</taxon>
        <taxon>Acidocella</taxon>
    </lineage>
</organism>
<dbReference type="Gene3D" id="3.30.200.20">
    <property type="entry name" value="Phosphorylase Kinase, domain 1"/>
    <property type="match status" value="1"/>
</dbReference>
<dbReference type="InterPro" id="IPR011009">
    <property type="entry name" value="Kinase-like_dom_sf"/>
</dbReference>
<accession>A0ABQ6A9R0</accession>
<dbReference type="CDD" id="cd05154">
    <property type="entry name" value="ACAD10_11_N-like"/>
    <property type="match status" value="1"/>
</dbReference>
<keyword evidence="3" id="KW-1185">Reference proteome</keyword>
<dbReference type="RefSeq" id="WP_284259789.1">
    <property type="nucleotide sequence ID" value="NZ_BSOS01000099.1"/>
</dbReference>
<dbReference type="InterPro" id="IPR051678">
    <property type="entry name" value="AGP_Transferase"/>
</dbReference>
<evidence type="ECO:0000259" key="1">
    <source>
        <dbReference type="Pfam" id="PF01636"/>
    </source>
</evidence>
<sequence length="410" mass="44019">MSALENNLRLLRDTCRDVREKLGAHEQAAALGPVVSLLDDMLVQQGVLPALAQARDAALNTSGAAGADLSYWQGYQSAVAAQSVALESGAPAERIDTAALQTYLATLPGEAGVRVVAARVVSRGFSKKTVLVSLQGNRTLPAEIALRIDQPFNYLGTTVSDEFPWLRQLAAHGARIAQPFALEGSGRVLGQKFLVSAKVNGGAVGGNYVSPPRNPALVADIAHALAGIHRVRLEGLRGLQPAGPHIMREVDAYYRDWQALGAVSPALEAGFAWVRRNLAAAHGPEAIIHNDYNFNNMMIEGDRLLAVVDWEFAHIGTPAADLGYFYYSAENTASFDYFLDQYRQAGGTVPAQATLDFYIFWGQLRLAVMGFQAVAGLNGGNFKDIRFAASLGHLRSGMMRVCGKLMELPG</sequence>
<dbReference type="Proteomes" id="UP001156641">
    <property type="component" value="Unassembled WGS sequence"/>
</dbReference>
<comment type="caution">
    <text evidence="2">The sequence shown here is derived from an EMBL/GenBank/DDBJ whole genome shotgun (WGS) entry which is preliminary data.</text>
</comment>
<dbReference type="Gene3D" id="3.90.1200.10">
    <property type="match status" value="1"/>
</dbReference>
<proteinExistence type="predicted"/>
<dbReference type="PANTHER" id="PTHR21310">
    <property type="entry name" value="AMINOGLYCOSIDE PHOSPHOTRANSFERASE-RELATED-RELATED"/>
    <property type="match status" value="1"/>
</dbReference>
<dbReference type="InterPro" id="IPR041726">
    <property type="entry name" value="ACAD10_11_N"/>
</dbReference>
<dbReference type="SUPFAM" id="SSF56112">
    <property type="entry name" value="Protein kinase-like (PK-like)"/>
    <property type="match status" value="1"/>
</dbReference>
<reference evidence="3" key="1">
    <citation type="journal article" date="2019" name="Int. J. Syst. Evol. Microbiol.">
        <title>The Global Catalogue of Microorganisms (GCM) 10K type strain sequencing project: providing services to taxonomists for standard genome sequencing and annotation.</title>
        <authorList>
            <consortium name="The Broad Institute Genomics Platform"/>
            <consortium name="The Broad Institute Genome Sequencing Center for Infectious Disease"/>
            <person name="Wu L."/>
            <person name="Ma J."/>
        </authorList>
    </citation>
    <scope>NUCLEOTIDE SEQUENCE [LARGE SCALE GENOMIC DNA]</scope>
    <source>
        <strain evidence="3">NBRC 112502</strain>
    </source>
</reference>
<dbReference type="Pfam" id="PF01636">
    <property type="entry name" value="APH"/>
    <property type="match status" value="1"/>
</dbReference>
<evidence type="ECO:0000313" key="2">
    <source>
        <dbReference type="EMBL" id="GLR68931.1"/>
    </source>
</evidence>